<feature type="region of interest" description="Disordered" evidence="7">
    <location>
        <begin position="532"/>
        <end position="564"/>
    </location>
</feature>
<evidence type="ECO:0000313" key="9">
    <source>
        <dbReference type="EMBL" id="UYL95514.1"/>
    </source>
</evidence>
<dbReference type="InterPro" id="IPR007322">
    <property type="entry name" value="RNA_pol_bunyavir"/>
</dbReference>
<dbReference type="GO" id="GO:0039694">
    <property type="term" value="P:viral RNA genome replication"/>
    <property type="evidence" value="ECO:0007669"/>
    <property type="project" value="InterPro"/>
</dbReference>
<evidence type="ECO:0000259" key="8">
    <source>
        <dbReference type="PROSITE" id="PS50525"/>
    </source>
</evidence>
<accession>A0A9E7V262</accession>
<feature type="compositionally biased region" description="Basic and acidic residues" evidence="7">
    <location>
        <begin position="717"/>
        <end position="737"/>
    </location>
</feature>
<dbReference type="PROSITE" id="PS50525">
    <property type="entry name" value="RDRP_SSRNA_NEG_SEG"/>
    <property type="match status" value="1"/>
</dbReference>
<evidence type="ECO:0000256" key="7">
    <source>
        <dbReference type="SAM" id="MobiDB-lite"/>
    </source>
</evidence>
<dbReference type="GO" id="GO:0006351">
    <property type="term" value="P:DNA-templated transcription"/>
    <property type="evidence" value="ECO:0007669"/>
    <property type="project" value="InterPro"/>
</dbReference>
<keyword evidence="3" id="KW-0808">Transferase</keyword>
<dbReference type="EC" id="2.7.7.48" evidence="1"/>
<feature type="domain" description="RdRp catalytic" evidence="8">
    <location>
        <begin position="1378"/>
        <end position="1565"/>
    </location>
</feature>
<dbReference type="InterPro" id="IPR007099">
    <property type="entry name" value="RNA-dir_pol_NSvirus"/>
</dbReference>
<evidence type="ECO:0000256" key="6">
    <source>
        <dbReference type="ARBA" id="ARBA00031012"/>
    </source>
</evidence>
<dbReference type="EMBL" id="ON746486">
    <property type="protein sequence ID" value="UYL95514.1"/>
    <property type="molecule type" value="Viral_cRNA"/>
</dbReference>
<evidence type="ECO:0000256" key="1">
    <source>
        <dbReference type="ARBA" id="ARBA00012494"/>
    </source>
</evidence>
<dbReference type="GO" id="GO:0003968">
    <property type="term" value="F:RNA-directed RNA polymerase activity"/>
    <property type="evidence" value="ECO:0007669"/>
    <property type="project" value="UniProtKB-EC"/>
</dbReference>
<evidence type="ECO:0000256" key="2">
    <source>
        <dbReference type="ARBA" id="ARBA00018602"/>
    </source>
</evidence>
<dbReference type="Pfam" id="PF04196">
    <property type="entry name" value="Bunya_RdRp"/>
    <property type="match status" value="2"/>
</dbReference>
<evidence type="ECO:0000256" key="4">
    <source>
        <dbReference type="ARBA" id="ARBA00030285"/>
    </source>
</evidence>
<reference evidence="9" key="1">
    <citation type="submission" date="2022-05" db="EMBL/GenBank/DDBJ databases">
        <authorList>
            <person name="Cao W."/>
            <person name="Jia N."/>
            <person name="Lam T.T.-Y."/>
            <person name="Ni X."/>
            <person name="Liu J."/>
        </authorList>
    </citation>
    <scope>NUCLEOTIDE SEQUENCE</scope>
    <source>
        <strain evidence="9">TIGMIC 8</strain>
    </source>
</reference>
<feature type="compositionally biased region" description="Low complexity" evidence="7">
    <location>
        <begin position="699"/>
        <end position="708"/>
    </location>
</feature>
<sequence length="3003" mass="341639">MEDQSPTWADIVRLDLDQRPEYTSVLDQNINEDATDPAIGNLVLLMATTRSMAEVIAKIRGSERPKLQTLKEQLEAVRSCRHEYYAAVFQAGNGLEYSGTDVNHITKVSEELHRLEIDETRIRLLENRARGPEFERLLKLTPDTVDVRVDQNDQLQVRILDYSVTVNPKAMIEAKVEKYSKLMDLYSGMDPSLTIACLDPRTGRQHIHVHYGSAEWNEAVLTNEANTLMLQTVQLTSDLLERVSQEEKKSLLDYLNSAMKSPEKVIFDCDFEFSMKVKDFIEMNGNKTGFKDFLETLSDDDRMMMMTGLYHTSRGSTGKEELLVHGQELIPGSAVMSLPEFEKRLIREKEQIISETLEHVPKTVPKPPSQRLIEESLEDHQKRAKEQYNMTDRPRLTSHLPFAYRSKPNSTERLHAIRRIAKSWIMGKKEIDFAMETIIDAIMEGEEQEVPTLQTTDKVEDKIQNMIEDLDIPDASDSRESIQKRITSISNALRTVIQKDDLTYVLEDIFLSGQLSKEDHERYIKGETKISRHKKTGMPIATERSKQSSSVTQKMKEAPDYPEGGAASEIMREEEEFMEDKSVHSMMMKNGRVVMVKPQSSHSHRKLGDLAGVGKKAKDKFTCKKGEKVKSLDFTDKDVLRQRSEEHLAACMRVAEMCTRVGEGLSEEEVEFHVKEEERMKKEIGEKVSEVLKATSNYMSMSSSTSESDGPVPSKDYVTRHEKNEQTRKGGDMTDKTDVLCEGMRSSPTHEKELNNFKKGMGFFSRSHQVMYENLAFVSQMASAGHRIIMGTALNQALVTFPAESIMKGDSSIPFICLTVVLPGDYYENVDDTNVRTYDLRCGGKIMISMGRRVNRSQMTGYTDVNPRYQIAVEALNHFRRESGQKEMTQLELSILYLYINCVNINSSSMLDNMRYMLELCMADMSFVDEYIKDKLMVPVKTRMHMFLYSRMVELLGRMNSAMKTIKMRKPTVDEEGNVDISAMRVVDGRFQSFLFSGTYRKPDHILQEVITLFFCTPKGLHGKHHNSVAIHSTPTSIQEMLNQIGPKDFVTHPVQERHQYSPMMMRAATMAAEDSCSAPADAIRASYSRAENPSGSPLNIPTLSSTKSTLISSTTSTGSIDAACTGLDGVKVLDELGPEKKEKVIERMERLERRLENPGLSAGQRTKMWRRERSNLMKMMPKDSKSTRFIGSGLLMNPECGKIYKRPVMNRDKVRTELVNLLNDTAIAEKAGLPAPVETSRGEFGQEAMQNFRFYDSGVILSETLKKTEEDRRNGKNTTVSSMATDFMKSGKKTIFGVRPKGQRTQKDREIFVLDLGTKSCLYLLEHFYKQACSKISAEKISLPGDLKIIDMHRQARGEISWCRSALESQAKELQEGKKSPEELLEVHCIHHNLDMTKWAPKDNLQKFYWTIGYSKLLTVGEKLFMFGVLGLLWEKEMYIDDGIILQSLKSMIDYNIPSEECVFYRMTDGFRKNCISVKQTWLQGQLNYLSSFVHAGAMKLYESAMGRLYPNNQCMVDINVHSDDNETTLCCLTDKTLEEVVGRSWSAMEYLMVNVCIEISKKKSNVSRQIKSFISIYNIGGEQVYPWVKPLMTTVSGLPYLTLSDDISSAMSKIAEAGSKGAPKCALERCTAVARKHILGIHGVLDWKTGKNKFAEALELREELIPTTLGGCHVPDYSTMIICGPKAIDKEILMTILSGLTGAKSDVTPYRSPSDGKSADDGRKRYTKRELRKALKFFIVADRLCYDMMDDEESNTHCKGLNFLRPSKFKARRTGNVIPFEGMDRAELHKVATELKLKTPHIMLRKPTDPEDLRNYFICVYDDPKFQDSLAGQSPNILKLSHIQQRHRPSYRLLSTGSVNEMKAEKNDFDKKEESNNFEDIQEKVQNSELITQSELCIYLRHLMNETIPNTEDCIMLWSRYCSSDPEYKCTRFVQENHSTGLSHRKLNLVPKRKPNFQQYSDMVNPLNDILTNVMSDSYARRNSFIVKHKNSAVQDWEKITEMFPRESTMITHRALLNPGESKNFFGLMRDSEMLKWRKEKNAMLNEEEQRLRMSSGSDYNSLRNGMDRLRSWIRDEEERRFAWFNMVYNDEYKDLDEIHCHMSSIGVNIPSWMLISRRKQDLCRSAVENLPRDLMRMSRSFKVMSGRVLFTPPMHGQEIMEMALQLRSSIESVGDFQLVMHLRKTLSASRTKQMLLHDSGGSEWYTHAGDAMSVMYETMRVMGASEQTMRSTLIQSTYCGRPFTGLIPKYSKLSRATQLRTIVPIHVMDSTSTARLIRSVGQYTKGWPTEQEVYGSGPFSCFISGTGFGLSAEGDDRTISRLKLIGNAKRLPLTVINEALQDIAKDLCGRHKHGESMIKLSKVLNLLPHVDGEGGRHVAYDPLQNKLVDPSHRKNLLRVKGLVIEDVGSALKEREIEVVGMSSNLTSIRIRENVSVAEITHRYPPDAELSLLSVPEVTIGGLGLRDVLEMPNLQNLLKRKLSSIDLKQIIKMIPETGLYTKMCGSMQTRVAMKLSVAGYEDEWLDRAVDLNIRWMKKGTVLDQVVIYLKKISEVMGMKVIGKKLRKACSEELARLEEEKLYLIESHSELLSDEDHQDYMMEEESRLREELEESKELERAEMPEREFDVSENILMSTAKTQARLMYNKDIAIAKMSTRIEMTEDLFTGDIPIREVDFVYQCQSPIEMLKLATDEVLTAMKNRQRKRRKERPPLTIQEIFSNCDLSPHDPETNSCIAKCLGLLMHYRTESRASFQLRLSAAYEGIPGNDLIKKQMVEGLLASLDTDTYCAIPAIVTQTRLRAKELWQETEVDCFEQLKKDMKSQELNGNKALRCLLLIVTAVRAATMAARTGEPRNLELAREKIATFSRGNREAVKAPTRQKQEALRTITGTKAIQRAIGLRTRALLAGASEEEAMAATFSGIEYTGTSMTETSEDERGEPSIMRIEPAKTSMSIACRPSTSAEKLVEPACEPEASTGVAEMLVSIYENEGDDNDYEDDFDF</sequence>
<name>A0A9E7V262_9VIRU</name>
<feature type="region of interest" description="Disordered" evidence="7">
    <location>
        <begin position="699"/>
        <end position="737"/>
    </location>
</feature>
<organism evidence="9">
    <name type="scientific">Haerbin tick virus 2</name>
    <dbReference type="NCBI Taxonomy" id="2972288"/>
    <lineage>
        <taxon>Viruses</taxon>
        <taxon>Riboviria</taxon>
        <taxon>Orthornavirae</taxon>
        <taxon>Negarnaviricota</taxon>
        <taxon>Polyploviricotina</taxon>
        <taxon>Bunyaviricetes</taxon>
        <taxon>Elliovirales</taxon>
        <taxon>Peribunyaviridae</taxon>
    </lineage>
</organism>
<evidence type="ECO:0000256" key="5">
    <source>
        <dbReference type="ARBA" id="ARBA00030436"/>
    </source>
</evidence>
<evidence type="ECO:0000256" key="3">
    <source>
        <dbReference type="ARBA" id="ARBA00022679"/>
    </source>
</evidence>
<proteinExistence type="predicted"/>
<protein>
    <recommendedName>
        <fullName evidence="2">RNA-directed RNA polymerase L</fullName>
        <ecNumber evidence="1">2.7.7.48</ecNumber>
    </recommendedName>
    <alternativeName>
        <fullName evidence="4">Large structural protein</fullName>
    </alternativeName>
    <alternativeName>
        <fullName evidence="6">Replicase</fullName>
    </alternativeName>
    <alternativeName>
        <fullName evidence="5">Transcriptase</fullName>
    </alternativeName>
</protein>